<dbReference type="EMBL" id="QYYH01000009">
    <property type="protein sequence ID" value="RJY19051.1"/>
    <property type="molecule type" value="Genomic_DNA"/>
</dbReference>
<dbReference type="Proteomes" id="UP000273022">
    <property type="component" value="Unassembled WGS sequence"/>
</dbReference>
<dbReference type="RefSeq" id="WP_121852084.1">
    <property type="nucleotide sequence ID" value="NZ_CP037952.1"/>
</dbReference>
<evidence type="ECO:0000313" key="1">
    <source>
        <dbReference type="EMBL" id="RJY19051.1"/>
    </source>
</evidence>
<dbReference type="AlphaFoldDB" id="A0A3A6UMS2"/>
<comment type="caution">
    <text evidence="1">The sequence shown here is derived from an EMBL/GenBank/DDBJ whole genome shotgun (WGS) entry which is preliminary data.</text>
</comment>
<accession>A0A3A6UMS2</accession>
<proteinExistence type="predicted"/>
<name>A0A3A6UMS2_9GAMM</name>
<reference evidence="1 2" key="1">
    <citation type="submission" date="2018-09" db="EMBL/GenBank/DDBJ databases">
        <title>Phylogeny of the Shewanellaceae, and recommendation for two new genera, Pseudoshewanella and Parashewanella.</title>
        <authorList>
            <person name="Wang G."/>
        </authorList>
    </citation>
    <scope>NUCLEOTIDE SEQUENCE [LARGE SCALE GENOMIC DNA]</scope>
    <source>
        <strain evidence="1 2">KCTC 22492</strain>
    </source>
</reference>
<dbReference type="Gene3D" id="1.10.510.10">
    <property type="entry name" value="Transferase(Phosphotransferase) domain 1"/>
    <property type="match status" value="1"/>
</dbReference>
<sequence>MASSKLLLDREVYSGFDDYSLSQLSEGNTLNCSVKEGVLFEDKYSVTVQNNQLVGQQVNRLFKDKPVRFGDKSDTPGLKLLYTITVHPNLPEDIAVNTIQSEQLSKEEQALLLDHAPTKVGLRVLSKLLEHDHKNQTQNALYILQQLSASKAAEILSSMDDKLMSSLLSDANWNIKNRTKVIALLSTEQCGVFLESFANQILFLEAQCQTKEGLSSSFQPELEQLVLQRSLLFITQEIPNLPNHLATRVLCQLNGKDLACLLKNIEKDRAVQLFSQLIANADIQSLAMSKVINESQDWCVVSDNSLGVVTDSESFINDSAKFNEFLQEFFEYDEHSSFMGFNVDFEFIFNALDDQSAYHLIKYADGQNKANLINAYLKKVLKSPLSVDKNQVENVAFIINEHKNEFIIDSICQLSAVQVISLIRVLPSEVTTQLFSQDYSARIINDLLIPALVHQDNVEVLNGLQEFAQNSEPNVVATFMLRSRSKHCHLITQLLVQTKQDELCDLMIKLVAAPSNQELVKKCKEHIPIPMIARLMGRQPTRLSLVDLSDSSYFDQHDINELCVCLENKCWARQFLSSPANKVISLFSKLEPEKKRMIGRWFQQNTWLKIAEKLNPKDLLDFTDLDKPQQLKYWHSRHKKPTEIAHIIETIPANKWPNLLLCFDAELLAGELCKMPIDVQVQFIQSVSTQPNVVQLLIQLYKLSEHSTSQLVSQLGYLSEQSTKELISLLQQVNTTKIKGRTTLEKKIVFILGELKLANFKASMIQSHFRRHLDKVKNNRLEMRPTYVPEGFRTLKNKNHKLNGQPIEYYFDKDRVFPPIRIPSKELSSQESQKVKGSFKRAKARDAHYIQFKAQEIVLTDKASKYTQRFISVKTSRNTHLKEKLKKIKNALQIESWTNCSIQPGLQGVVLEKGKITSVAGGQDITNFTQENGIVDYHVFERFCNEMARLHQHNIFFRDVKGENLLYKTTATSESGKSVRLDSPQLAIIDLDDLYTGEPGEEARICGSPAYITAELLKKSTGNLIILKARDEYATLITMLLTTAPETFDMKTTPRLHGTLEEMIFRYGILNAENTHRKTKEGIVTALKRMIKDEHFTTVKNFLANPVSHSLRIPLHDMIDWSK</sequence>
<dbReference type="SUPFAM" id="SSF56112">
    <property type="entry name" value="Protein kinase-like (PK-like)"/>
    <property type="match status" value="1"/>
</dbReference>
<gene>
    <name evidence="1" type="ORF">D5R81_02515</name>
</gene>
<keyword evidence="2" id="KW-1185">Reference proteome</keyword>
<dbReference type="InterPro" id="IPR011009">
    <property type="entry name" value="Kinase-like_dom_sf"/>
</dbReference>
<evidence type="ECO:0000313" key="2">
    <source>
        <dbReference type="Proteomes" id="UP000273022"/>
    </source>
</evidence>
<organism evidence="1 2">
    <name type="scientific">Parashewanella spongiae</name>
    <dbReference type="NCBI Taxonomy" id="342950"/>
    <lineage>
        <taxon>Bacteria</taxon>
        <taxon>Pseudomonadati</taxon>
        <taxon>Pseudomonadota</taxon>
        <taxon>Gammaproteobacteria</taxon>
        <taxon>Alteromonadales</taxon>
        <taxon>Shewanellaceae</taxon>
        <taxon>Parashewanella</taxon>
    </lineage>
</organism>
<evidence type="ECO:0008006" key="3">
    <source>
        <dbReference type="Google" id="ProtNLM"/>
    </source>
</evidence>
<dbReference type="OrthoDB" id="9801841at2"/>
<protein>
    <recommendedName>
        <fullName evidence="3">Protein kinase domain-containing protein</fullName>
    </recommendedName>
</protein>